<gene>
    <name evidence="1" type="ORF">ELS83_07320</name>
</gene>
<dbReference type="RefSeq" id="WP_171594901.1">
    <property type="nucleotide sequence ID" value="NZ_RZNH01000009.1"/>
</dbReference>
<proteinExistence type="predicted"/>
<dbReference type="EMBL" id="RZNH01000009">
    <property type="protein sequence ID" value="NOU59625.1"/>
    <property type="molecule type" value="Genomic_DNA"/>
</dbReference>
<name>A0ABX1WU47_9BACT</name>
<organism evidence="1 2">
    <name type="scientific">Marinifilum caeruleilacunae</name>
    <dbReference type="NCBI Taxonomy" id="2499076"/>
    <lineage>
        <taxon>Bacteria</taxon>
        <taxon>Pseudomonadati</taxon>
        <taxon>Bacteroidota</taxon>
        <taxon>Bacteroidia</taxon>
        <taxon>Marinilabiliales</taxon>
        <taxon>Marinifilaceae</taxon>
    </lineage>
</organism>
<evidence type="ECO:0000313" key="2">
    <source>
        <dbReference type="Proteomes" id="UP000732105"/>
    </source>
</evidence>
<evidence type="ECO:0000313" key="1">
    <source>
        <dbReference type="EMBL" id="NOU59625.1"/>
    </source>
</evidence>
<comment type="caution">
    <text evidence="1">The sequence shown here is derived from an EMBL/GenBank/DDBJ whole genome shotgun (WGS) entry which is preliminary data.</text>
</comment>
<reference evidence="1 2" key="1">
    <citation type="submission" date="2018-12" db="EMBL/GenBank/DDBJ databases">
        <title>Marinifilum JC070 sp. nov., a marine bacterium isolated from Yongle Blue Hole in the South China Sea.</title>
        <authorList>
            <person name="Fu T."/>
        </authorList>
    </citation>
    <scope>NUCLEOTIDE SEQUENCE [LARGE SCALE GENOMIC DNA]</scope>
    <source>
        <strain evidence="1 2">JC070</strain>
    </source>
</reference>
<accession>A0ABX1WU47</accession>
<protein>
    <recommendedName>
        <fullName evidence="3">YD repeat-containing protein</fullName>
    </recommendedName>
</protein>
<evidence type="ECO:0008006" key="3">
    <source>
        <dbReference type="Google" id="ProtNLM"/>
    </source>
</evidence>
<dbReference type="PROSITE" id="PS51257">
    <property type="entry name" value="PROKAR_LIPOPROTEIN"/>
    <property type="match status" value="1"/>
</dbReference>
<sequence>MKQLTLLFSLILILLMGCTKTSKFKVLTAESSELKGKIKSLIEKRYSARVVNGTILEINEEGTGKIEIQKFFDNENRLELSKAFDENGKLYSITKVKTDFSKNYTGADTYDNTNKLIYVDKVINSTDSSFVIERTNLTNATKTKSKMVYDRNRLCVLISNQINESTSITWEYDRDETGKLTKTIMINEFGQHIDTTLFSVKYLEFDHKGNWTKRFDLKSGQNEKVYVYERKIKYLIE</sequence>
<dbReference type="Proteomes" id="UP000732105">
    <property type="component" value="Unassembled WGS sequence"/>
</dbReference>
<keyword evidence="2" id="KW-1185">Reference proteome</keyword>